<feature type="compositionally biased region" description="Polar residues" evidence="1">
    <location>
        <begin position="186"/>
        <end position="200"/>
    </location>
</feature>
<dbReference type="AlphaFoldDB" id="A0A6J1BS27"/>
<dbReference type="InterPro" id="IPR037472">
    <property type="entry name" value="MBD8"/>
</dbReference>
<accession>A0A6J1BS27</accession>
<proteinExistence type="predicted"/>
<dbReference type="GeneID" id="111005043"/>
<dbReference type="Proteomes" id="UP000504603">
    <property type="component" value="Unplaced"/>
</dbReference>
<evidence type="ECO:0000313" key="3">
    <source>
        <dbReference type="RefSeq" id="XP_022132084.1"/>
    </source>
</evidence>
<evidence type="ECO:0000256" key="1">
    <source>
        <dbReference type="SAM" id="MobiDB-lite"/>
    </source>
</evidence>
<keyword evidence="2" id="KW-1185">Reference proteome</keyword>
<organism evidence="2 3">
    <name type="scientific">Momordica charantia</name>
    <name type="common">Bitter gourd</name>
    <name type="synonym">Balsam pear</name>
    <dbReference type="NCBI Taxonomy" id="3673"/>
    <lineage>
        <taxon>Eukaryota</taxon>
        <taxon>Viridiplantae</taxon>
        <taxon>Streptophyta</taxon>
        <taxon>Embryophyta</taxon>
        <taxon>Tracheophyta</taxon>
        <taxon>Spermatophyta</taxon>
        <taxon>Magnoliopsida</taxon>
        <taxon>eudicotyledons</taxon>
        <taxon>Gunneridae</taxon>
        <taxon>Pentapetalae</taxon>
        <taxon>rosids</taxon>
        <taxon>fabids</taxon>
        <taxon>Cucurbitales</taxon>
        <taxon>Cucurbitaceae</taxon>
        <taxon>Momordiceae</taxon>
        <taxon>Momordica</taxon>
    </lineage>
</organism>
<dbReference type="RefSeq" id="XP_022132084.1">
    <property type="nucleotide sequence ID" value="XM_022276392.1"/>
</dbReference>
<feature type="region of interest" description="Disordered" evidence="1">
    <location>
        <begin position="175"/>
        <end position="206"/>
    </location>
</feature>
<name>A0A6J1BS27_MOMCH</name>
<dbReference type="PANTHER" id="PTHR37701">
    <property type="entry name" value="METHYL-CPG-BINDING DOMAIN-CONTAINING PROTEIN 8"/>
    <property type="match status" value="1"/>
</dbReference>
<gene>
    <name evidence="3" type="primary">LOC111005043</name>
</gene>
<feature type="region of interest" description="Disordered" evidence="1">
    <location>
        <begin position="76"/>
        <end position="103"/>
    </location>
</feature>
<dbReference type="PANTHER" id="PTHR37701:SF17">
    <property type="entry name" value="METHYL BINDING DOMAIN117"/>
    <property type="match status" value="1"/>
</dbReference>
<protein>
    <submittedName>
        <fullName evidence="3">Methyl-CpG-binding domain-containing protein 8 isoform X2</fullName>
    </submittedName>
</protein>
<sequence length="216" mass="24125">MASTTMVASPSNESFRMNTLPIIDLRLLSQSELYCLSRFSSSSSSTSQSNDDDDVLIPKIDRSVFNESAGSRKQTYSRLRLAPRKPQFPSSSSSSVIRPQSPERLDAESAKIITLFKQLFVGDSHCTVDNSYGDEDEDLVLINHIYDESVPDSSYAIFQSIPVDIIDSSYAPIKRRRGRPRKDSNRFPQSNGNAVPNSKSGCEKRAEEEEIVMVML</sequence>
<evidence type="ECO:0000313" key="2">
    <source>
        <dbReference type="Proteomes" id="UP000504603"/>
    </source>
</evidence>
<reference evidence="3" key="1">
    <citation type="submission" date="2025-08" db="UniProtKB">
        <authorList>
            <consortium name="RefSeq"/>
        </authorList>
    </citation>
    <scope>IDENTIFICATION</scope>
    <source>
        <strain evidence="3">OHB3-1</strain>
    </source>
</reference>